<name>A0ABS1TGZ8_9CLOT</name>
<evidence type="ECO:0000313" key="14">
    <source>
        <dbReference type="Proteomes" id="UP000632377"/>
    </source>
</evidence>
<dbReference type="InterPro" id="IPR004090">
    <property type="entry name" value="Chemotax_Me-accpt_rcpt"/>
</dbReference>
<evidence type="ECO:0000256" key="7">
    <source>
        <dbReference type="ARBA" id="ARBA00029447"/>
    </source>
</evidence>
<evidence type="ECO:0000256" key="6">
    <source>
        <dbReference type="ARBA" id="ARBA00023224"/>
    </source>
</evidence>
<reference evidence="13 14" key="1">
    <citation type="submission" date="2021-01" db="EMBL/GenBank/DDBJ databases">
        <title>Genome public.</title>
        <authorList>
            <person name="Liu C."/>
            <person name="Sun Q."/>
        </authorList>
    </citation>
    <scope>NUCLEOTIDE SEQUENCE [LARGE SCALE GENOMIC DNA]</scope>
    <source>
        <strain evidence="13 14">YIM B02515</strain>
    </source>
</reference>
<evidence type="ECO:0000256" key="2">
    <source>
        <dbReference type="ARBA" id="ARBA00022475"/>
    </source>
</evidence>
<feature type="domain" description="HAMP" evidence="12">
    <location>
        <begin position="213"/>
        <end position="265"/>
    </location>
</feature>
<feature type="transmembrane region" description="Helical" evidence="10">
    <location>
        <begin position="18"/>
        <end position="36"/>
    </location>
</feature>
<dbReference type="InterPro" id="IPR033463">
    <property type="entry name" value="sCache_3"/>
</dbReference>
<evidence type="ECO:0000313" key="13">
    <source>
        <dbReference type="EMBL" id="MBL4938367.1"/>
    </source>
</evidence>
<dbReference type="Pfam" id="PF00015">
    <property type="entry name" value="MCPsignal"/>
    <property type="match status" value="1"/>
</dbReference>
<evidence type="ECO:0000259" key="12">
    <source>
        <dbReference type="PROSITE" id="PS50885"/>
    </source>
</evidence>
<feature type="coiled-coil region" evidence="9">
    <location>
        <begin position="306"/>
        <end position="333"/>
    </location>
</feature>
<dbReference type="PROSITE" id="PS50111">
    <property type="entry name" value="CHEMOTAXIS_TRANSDUC_2"/>
    <property type="match status" value="1"/>
</dbReference>
<dbReference type="PANTHER" id="PTHR32089">
    <property type="entry name" value="METHYL-ACCEPTING CHEMOTAXIS PROTEIN MCPB"/>
    <property type="match status" value="1"/>
</dbReference>
<dbReference type="Proteomes" id="UP000632377">
    <property type="component" value="Unassembled WGS sequence"/>
</dbReference>
<comment type="similarity">
    <text evidence="7">Belongs to the methyl-accepting chemotaxis (MCP) protein family.</text>
</comment>
<evidence type="ECO:0000259" key="11">
    <source>
        <dbReference type="PROSITE" id="PS50111"/>
    </source>
</evidence>
<organism evidence="13 14">
    <name type="scientific">Clostridium rhizosphaerae</name>
    <dbReference type="NCBI Taxonomy" id="2803861"/>
    <lineage>
        <taxon>Bacteria</taxon>
        <taxon>Bacillati</taxon>
        <taxon>Bacillota</taxon>
        <taxon>Clostridia</taxon>
        <taxon>Eubacteriales</taxon>
        <taxon>Clostridiaceae</taxon>
        <taxon>Clostridium</taxon>
    </lineage>
</organism>
<keyword evidence="14" id="KW-1185">Reference proteome</keyword>
<dbReference type="Gene3D" id="6.10.340.10">
    <property type="match status" value="1"/>
</dbReference>
<comment type="subcellular location">
    <subcellularLocation>
        <location evidence="1">Cell membrane</location>
        <topology evidence="1">Multi-pass membrane protein</topology>
    </subcellularLocation>
</comment>
<feature type="transmembrane region" description="Helical" evidence="10">
    <location>
        <begin position="189"/>
        <end position="212"/>
    </location>
</feature>
<evidence type="ECO:0000256" key="1">
    <source>
        <dbReference type="ARBA" id="ARBA00004651"/>
    </source>
</evidence>
<keyword evidence="4 10" id="KW-1133">Transmembrane helix</keyword>
<comment type="caution">
    <text evidence="13">The sequence shown here is derived from an EMBL/GenBank/DDBJ whole genome shotgun (WGS) entry which is preliminary data.</text>
</comment>
<keyword evidence="3 10" id="KW-0812">Transmembrane</keyword>
<dbReference type="RefSeq" id="WP_202751089.1">
    <property type="nucleotide sequence ID" value="NZ_JAESWC010000018.1"/>
</dbReference>
<accession>A0ABS1TGZ8</accession>
<dbReference type="InterPro" id="IPR003660">
    <property type="entry name" value="HAMP_dom"/>
</dbReference>
<dbReference type="SUPFAM" id="SSF58104">
    <property type="entry name" value="Methyl-accepting chemotaxis protein (MCP) signaling domain"/>
    <property type="match status" value="1"/>
</dbReference>
<protein>
    <submittedName>
        <fullName evidence="13">Methyl-accepting chemotaxis protein</fullName>
    </submittedName>
</protein>
<dbReference type="PRINTS" id="PR00260">
    <property type="entry name" value="CHEMTRNSDUCR"/>
</dbReference>
<dbReference type="InterPro" id="IPR029151">
    <property type="entry name" value="Sensor-like_sf"/>
</dbReference>
<dbReference type="CDD" id="cd06225">
    <property type="entry name" value="HAMP"/>
    <property type="match status" value="1"/>
</dbReference>
<dbReference type="Pfam" id="PF00672">
    <property type="entry name" value="HAMP"/>
    <property type="match status" value="1"/>
</dbReference>
<keyword evidence="9" id="KW-0175">Coiled coil</keyword>
<keyword evidence="6 8" id="KW-0807">Transducer</keyword>
<dbReference type="EMBL" id="JAESWC010000018">
    <property type="protein sequence ID" value="MBL4938367.1"/>
    <property type="molecule type" value="Genomic_DNA"/>
</dbReference>
<feature type="domain" description="Methyl-accepting transducer" evidence="11">
    <location>
        <begin position="284"/>
        <end position="520"/>
    </location>
</feature>
<evidence type="ECO:0000256" key="9">
    <source>
        <dbReference type="SAM" id="Coils"/>
    </source>
</evidence>
<gene>
    <name evidence="13" type="ORF">JK636_21880</name>
</gene>
<evidence type="ECO:0000256" key="3">
    <source>
        <dbReference type="ARBA" id="ARBA00022692"/>
    </source>
</evidence>
<evidence type="ECO:0000256" key="5">
    <source>
        <dbReference type="ARBA" id="ARBA00023136"/>
    </source>
</evidence>
<evidence type="ECO:0000256" key="8">
    <source>
        <dbReference type="PROSITE-ProRule" id="PRU00284"/>
    </source>
</evidence>
<dbReference type="Pfam" id="PF17202">
    <property type="entry name" value="sCache_3_3"/>
    <property type="match status" value="1"/>
</dbReference>
<dbReference type="SMART" id="SM00283">
    <property type="entry name" value="MA"/>
    <property type="match status" value="1"/>
</dbReference>
<sequence>MKLFTKKKLTLKIKGKLMIAYISLLCIFSITIFLVANMQVRKLADDNQIQQLNVASKTGISFLNQAFNGDFVLMNEKLYRGDIPLETDTIIVDKISKETGTASVIFNGIESVSSSIKDKKGSRISDIKISDTVKKQVLDQGKEYVTDITIDNNQYKAKFIPISDGSGKKVGMWFTGVDQSSTKKVIFKVNIIIGATTIVFILIGTLFIQLFINKLINSIREVSDSVKLLGEGNLNIECSVKTNDEIRDIADSVNLTIKNIRSLLINITNMIETLNVTSNSISSTSEQLGLASDEISSSVSNVSLGAEEQTKEIKECENIINILIEKISEMKKQVKNTVTNTDLMKKSNESGLRSLEDLRAKINNNVEHTMMVAEGIDKLFHSSNSIKDITNTIKSIADKTNLLALNASIEAARAGESGLGFTVVADEVRKLAEQSKTATETINVLVEQTIDIILKTQENMEESKKLTHLSESSMQKTETAFNEIKTSTDILIGEVVMLKDNLNKVKQVEEQVVIAINHISDITEEASSITKIVHTSAEEQTASIQQIVSSIQEQGNMVDKLTKSVSIFDL</sequence>
<dbReference type="InterPro" id="IPR004089">
    <property type="entry name" value="MCPsignal_dom"/>
</dbReference>
<evidence type="ECO:0000256" key="10">
    <source>
        <dbReference type="SAM" id="Phobius"/>
    </source>
</evidence>
<dbReference type="PANTHER" id="PTHR32089:SF112">
    <property type="entry name" value="LYSOZYME-LIKE PROTEIN-RELATED"/>
    <property type="match status" value="1"/>
</dbReference>
<dbReference type="SMART" id="SM00304">
    <property type="entry name" value="HAMP"/>
    <property type="match status" value="1"/>
</dbReference>
<proteinExistence type="inferred from homology"/>
<keyword evidence="2" id="KW-1003">Cell membrane</keyword>
<dbReference type="PROSITE" id="PS50885">
    <property type="entry name" value="HAMP"/>
    <property type="match status" value="1"/>
</dbReference>
<keyword evidence="5 10" id="KW-0472">Membrane</keyword>
<dbReference type="Gene3D" id="1.10.287.950">
    <property type="entry name" value="Methyl-accepting chemotaxis protein"/>
    <property type="match status" value="1"/>
</dbReference>
<dbReference type="SUPFAM" id="SSF103190">
    <property type="entry name" value="Sensory domain-like"/>
    <property type="match status" value="1"/>
</dbReference>
<evidence type="ECO:0000256" key="4">
    <source>
        <dbReference type="ARBA" id="ARBA00022989"/>
    </source>
</evidence>